<keyword evidence="1" id="KW-0175">Coiled coil</keyword>
<comment type="caution">
    <text evidence="3">The sequence shown here is derived from an EMBL/GenBank/DDBJ whole genome shotgun (WGS) entry which is preliminary data.</text>
</comment>
<gene>
    <name evidence="3" type="ORF">E7Z73_04880</name>
</gene>
<feature type="region of interest" description="Disordered" evidence="2">
    <location>
        <begin position="396"/>
        <end position="416"/>
    </location>
</feature>
<dbReference type="EMBL" id="SUTE01000037">
    <property type="protein sequence ID" value="MBE6505067.1"/>
    <property type="molecule type" value="Genomic_DNA"/>
</dbReference>
<evidence type="ECO:0000256" key="1">
    <source>
        <dbReference type="SAM" id="Coils"/>
    </source>
</evidence>
<reference evidence="3" key="1">
    <citation type="submission" date="2019-04" db="EMBL/GenBank/DDBJ databases">
        <title>Evolution of Biomass-Degrading Anaerobic Consortia Revealed by Metagenomics.</title>
        <authorList>
            <person name="Peng X."/>
        </authorList>
    </citation>
    <scope>NUCLEOTIDE SEQUENCE</scope>
    <source>
        <strain evidence="3">SIG12</strain>
    </source>
</reference>
<dbReference type="RefSeq" id="WP_303736708.1">
    <property type="nucleotide sequence ID" value="NZ_SUTE01000037.1"/>
</dbReference>
<name>A0A8T3VBG8_9EURY</name>
<proteinExistence type="predicted"/>
<organism evidence="3 4">
    <name type="scientific">Methanobrevibacter millerae</name>
    <dbReference type="NCBI Taxonomy" id="230361"/>
    <lineage>
        <taxon>Archaea</taxon>
        <taxon>Methanobacteriati</taxon>
        <taxon>Methanobacteriota</taxon>
        <taxon>Methanomada group</taxon>
        <taxon>Methanobacteria</taxon>
        <taxon>Methanobacteriales</taxon>
        <taxon>Methanobacteriaceae</taxon>
        <taxon>Methanobrevibacter</taxon>
    </lineage>
</organism>
<dbReference type="AlphaFoldDB" id="A0A8T3VBG8"/>
<sequence length="416" mass="49203">MVNGIDAEKETLQSLVRSCLLELNKLKFDLTQLEVEKANDNSASRIRELEQDIVDKEKEVSVIKFKAEEEVNQLKGQLDEKDLLIKNQEDRIYELDYVNNSLDEIKTYFAEQLKDYKKNELAEVNERLNESYRSIAEKDAQINNLSRTIDDYKIQVIKLENDAGAQQEIMELEKQLEFKNRELQQKDNEITAIDNEMILLKQQTIPKQDYENLQTRFENEVSALDNQMALLKQETIPKQDYENLQARFENEVAALDNEINTLKEKSIPKEDYNNLKKLLENEVAAMDIEINNLKENSVPREEYTSLQNYLESEISVRDSELKYLKEQSVPKADYVNLQNQLQNEITAKDNELRYLKEQTVSREEFINLQNELIRKNDKIKRLEEINAFFNELQEEQDSYETIERTPPFKLEKKQHR</sequence>
<dbReference type="Proteomes" id="UP000762703">
    <property type="component" value="Unassembled WGS sequence"/>
</dbReference>
<evidence type="ECO:0000313" key="4">
    <source>
        <dbReference type="Proteomes" id="UP000762703"/>
    </source>
</evidence>
<feature type="coiled-coil region" evidence="1">
    <location>
        <begin position="338"/>
        <end position="385"/>
    </location>
</feature>
<evidence type="ECO:0000313" key="3">
    <source>
        <dbReference type="EMBL" id="MBE6505067.1"/>
    </source>
</evidence>
<evidence type="ECO:0000256" key="2">
    <source>
        <dbReference type="SAM" id="MobiDB-lite"/>
    </source>
</evidence>
<feature type="coiled-coil region" evidence="1">
    <location>
        <begin position="118"/>
        <end position="296"/>
    </location>
</feature>
<protein>
    <submittedName>
        <fullName evidence="3">Uncharacterized protein</fullName>
    </submittedName>
</protein>
<accession>A0A8T3VBG8</accession>
<feature type="coiled-coil region" evidence="1">
    <location>
        <begin position="39"/>
        <end position="91"/>
    </location>
</feature>